<evidence type="ECO:0000256" key="3">
    <source>
        <dbReference type="ARBA" id="ARBA00022531"/>
    </source>
</evidence>
<reference evidence="7" key="1">
    <citation type="submission" date="2022-07" db="EMBL/GenBank/DDBJ databases">
        <title>Pseudosulfitobacter sp. strain AP-MA-4, whole genome sequence.</title>
        <authorList>
            <person name="Jiang Y."/>
        </authorList>
    </citation>
    <scope>NUCLEOTIDE SEQUENCE</scope>
    <source>
        <strain evidence="7">AP-MA-4</strain>
    </source>
</reference>
<comment type="similarity">
    <text evidence="2">Belongs to the PufQ family.</text>
</comment>
<evidence type="ECO:0000313" key="8">
    <source>
        <dbReference type="Proteomes" id="UP001165396"/>
    </source>
</evidence>
<comment type="caution">
    <text evidence="7">The sequence shown here is derived from an EMBL/GenBank/DDBJ whole genome shotgun (WGS) entry which is preliminary data.</text>
</comment>
<dbReference type="EMBL" id="JANKJG010000001">
    <property type="protein sequence ID" value="MCR8825219.1"/>
    <property type="molecule type" value="Genomic_DNA"/>
</dbReference>
<evidence type="ECO:0000313" key="7">
    <source>
        <dbReference type="EMBL" id="MCR8825219.1"/>
    </source>
</evidence>
<keyword evidence="6" id="KW-0472">Membrane</keyword>
<evidence type="ECO:0000256" key="6">
    <source>
        <dbReference type="SAM" id="Phobius"/>
    </source>
</evidence>
<dbReference type="InterPro" id="IPR008800">
    <property type="entry name" value="PufQ_cyt-su"/>
</dbReference>
<keyword evidence="4" id="KW-0149">Chlorophyll biosynthesis</keyword>
<keyword evidence="3" id="KW-0602">Photosynthesis</keyword>
<keyword evidence="6" id="KW-0812">Transmembrane</keyword>
<gene>
    <name evidence="7" type="primary">pufQ</name>
    <name evidence="7" type="ORF">NTA49_01580</name>
</gene>
<evidence type="ECO:0000256" key="5">
    <source>
        <dbReference type="ARBA" id="ARBA00023181"/>
    </source>
</evidence>
<keyword evidence="5" id="KW-0077">Bacteriochlorophyll biosynthesis</keyword>
<accession>A0ABT1YWF6</accession>
<dbReference type="Proteomes" id="UP001165396">
    <property type="component" value="Unassembled WGS sequence"/>
</dbReference>
<comment type="function">
    <text evidence="1">Required for bacteriochlorophyll biosynthesis. Directly involved in the assembly of both the B875 and B800-850 pigment-protein complexes.</text>
</comment>
<sequence>MTDLTNTPTQMTGDAKRHWSSKGEYTFYFALIFLAALPICLIRWMWTAIRQTQVPPQDPVRWAWREAQTITPRIFWA</sequence>
<name>A0ABT1YWF6_9RHOB</name>
<organism evidence="7 8">
    <name type="scientific">Pseudosulfitobacter koreensis</name>
    <dbReference type="NCBI Taxonomy" id="2968472"/>
    <lineage>
        <taxon>Bacteria</taxon>
        <taxon>Pseudomonadati</taxon>
        <taxon>Pseudomonadota</taxon>
        <taxon>Alphaproteobacteria</taxon>
        <taxon>Rhodobacterales</taxon>
        <taxon>Roseobacteraceae</taxon>
        <taxon>Pseudosulfitobacter</taxon>
    </lineage>
</organism>
<evidence type="ECO:0000256" key="1">
    <source>
        <dbReference type="ARBA" id="ARBA00003128"/>
    </source>
</evidence>
<feature type="transmembrane region" description="Helical" evidence="6">
    <location>
        <begin position="25"/>
        <end position="46"/>
    </location>
</feature>
<keyword evidence="8" id="KW-1185">Reference proteome</keyword>
<protein>
    <submittedName>
        <fullName evidence="7">Cytochrome PufQ</fullName>
    </submittedName>
</protein>
<dbReference type="RefSeq" id="WP_258292893.1">
    <property type="nucleotide sequence ID" value="NZ_JANKJG010000001.1"/>
</dbReference>
<dbReference type="Pfam" id="PF05398">
    <property type="entry name" value="PufQ"/>
    <property type="match status" value="1"/>
</dbReference>
<keyword evidence="6" id="KW-1133">Transmembrane helix</keyword>
<evidence type="ECO:0000256" key="4">
    <source>
        <dbReference type="ARBA" id="ARBA00023171"/>
    </source>
</evidence>
<proteinExistence type="inferred from homology"/>
<evidence type="ECO:0000256" key="2">
    <source>
        <dbReference type="ARBA" id="ARBA00009920"/>
    </source>
</evidence>